<evidence type="ECO:0000256" key="3">
    <source>
        <dbReference type="ARBA" id="ARBA00022525"/>
    </source>
</evidence>
<dbReference type="EMBL" id="MN520324">
    <property type="protein sequence ID" value="QFZ95575.1"/>
    <property type="molecule type" value="mRNA"/>
</dbReference>
<reference evidence="9" key="1">
    <citation type="journal article" date="2019" name="Insects">
        <title>Expansion of Imaginal Disc Growth Factor Gene Family in Diptera Reflects the Evolution of Novel Functions.</title>
        <authorList>
            <person name="Zurovcova M."/>
            <person name="Benes V."/>
            <person name="Zurovec M."/>
            <person name="Kucerova L."/>
        </authorList>
    </citation>
    <scope>NUCLEOTIDE SEQUENCE</scope>
    <source>
        <tissue evidence="9">Larval silk glands</tissue>
    </source>
</reference>
<dbReference type="SUPFAM" id="SSF54556">
    <property type="entry name" value="Chitinase insertion domain"/>
    <property type="match status" value="1"/>
</dbReference>
<sequence>MANFLAFWLALSSAAFITGSLADNMMPPKVVCYYDSRSYIRETQAKMLPSDLDPALPYCTHLIYGYAGIDAATHKMVSLNTGLDLDQGHANYRVITQLKRKFPALKILLSVGGDADTEGTEKYLTLLETPEARVAFINSAVVILKNYGFDGIDLAWEFPKVKPKKIRGSLGSFWHGFKKVFTGDSILDEKAEEHKLGFTKLVQELKNAIRPDNFLMTASVLPSVNSTHYFDTHSIMNYLDFIILDAYDYYTPERNPKQADYPAPLYELHERNPELNVDSIVTWWVRNAVPSYKLVLGIPTYARTWKMTSDSEGAGVPPITVDGPAPEGPYTKQAGLLSFPEVCSKLTNPNNQKGLHTHLRKVTDPSKRFGTYAFRVADDNDEGGIWVGYEDADTTGNKAAYVKAKGLGGIAINDLSLDDFRGLCSGDKFPLLRAAKYRL</sequence>
<dbReference type="SUPFAM" id="SSF51445">
    <property type="entry name" value="(Trans)glycosidases"/>
    <property type="match status" value="1"/>
</dbReference>
<dbReference type="InterPro" id="IPR017853">
    <property type="entry name" value="GH"/>
</dbReference>
<dbReference type="GO" id="GO:0006032">
    <property type="term" value="P:chitin catabolic process"/>
    <property type="evidence" value="ECO:0007669"/>
    <property type="project" value="TreeGrafter"/>
</dbReference>
<evidence type="ECO:0000313" key="9">
    <source>
        <dbReference type="EMBL" id="QFZ95575.1"/>
    </source>
</evidence>
<keyword evidence="4 7" id="KW-0732">Signal</keyword>
<evidence type="ECO:0000256" key="7">
    <source>
        <dbReference type="SAM" id="SignalP"/>
    </source>
</evidence>
<keyword evidence="5" id="KW-1015">Disulfide bond</keyword>
<dbReference type="InterPro" id="IPR029070">
    <property type="entry name" value="Chitinase_insertion_sf"/>
</dbReference>
<dbReference type="InterPro" id="IPR015520">
    <property type="entry name" value="IDGF"/>
</dbReference>
<dbReference type="PANTHER" id="PTHR11177">
    <property type="entry name" value="CHITINASE"/>
    <property type="match status" value="1"/>
</dbReference>
<gene>
    <name evidence="9" type="primary">Idgf</name>
</gene>
<dbReference type="GO" id="GO:0008061">
    <property type="term" value="F:chitin binding"/>
    <property type="evidence" value="ECO:0007669"/>
    <property type="project" value="InterPro"/>
</dbReference>
<evidence type="ECO:0000256" key="2">
    <source>
        <dbReference type="ARBA" id="ARBA00006606"/>
    </source>
</evidence>
<dbReference type="Gene3D" id="3.10.50.10">
    <property type="match status" value="1"/>
</dbReference>
<feature type="chain" id="PRO_5024272881" evidence="7">
    <location>
        <begin position="23"/>
        <end position="439"/>
    </location>
</feature>
<dbReference type="Pfam" id="PF00704">
    <property type="entry name" value="Glyco_hydro_18"/>
    <property type="match status" value="1"/>
</dbReference>
<keyword evidence="3" id="KW-0964">Secreted</keyword>
<dbReference type="InterPro" id="IPR050314">
    <property type="entry name" value="Glycosyl_Hydrlase_18"/>
</dbReference>
<dbReference type="FunFam" id="3.20.20.80:FF:000071">
    <property type="entry name" value="Imaginal disc growth factor"/>
    <property type="match status" value="1"/>
</dbReference>
<feature type="domain" description="GH18" evidence="8">
    <location>
        <begin position="28"/>
        <end position="439"/>
    </location>
</feature>
<dbReference type="Gene3D" id="3.20.20.80">
    <property type="entry name" value="Glycosidases"/>
    <property type="match status" value="1"/>
</dbReference>
<comment type="subcellular location">
    <subcellularLocation>
        <location evidence="1">Secreted</location>
    </subcellularLocation>
</comment>
<evidence type="ECO:0000256" key="1">
    <source>
        <dbReference type="ARBA" id="ARBA00004613"/>
    </source>
</evidence>
<comment type="similarity">
    <text evidence="2">Belongs to the glycosyl hydrolase 18 family. IDGF subfamily.</text>
</comment>
<evidence type="ECO:0000259" key="8">
    <source>
        <dbReference type="PROSITE" id="PS51910"/>
    </source>
</evidence>
<dbReference type="GO" id="GO:0005975">
    <property type="term" value="P:carbohydrate metabolic process"/>
    <property type="evidence" value="ECO:0007669"/>
    <property type="project" value="InterPro"/>
</dbReference>
<dbReference type="GO" id="GO:0005576">
    <property type="term" value="C:extracellular region"/>
    <property type="evidence" value="ECO:0007669"/>
    <property type="project" value="UniProtKB-SubCell"/>
</dbReference>
<evidence type="ECO:0000256" key="4">
    <source>
        <dbReference type="ARBA" id="ARBA00022729"/>
    </source>
</evidence>
<keyword evidence="6" id="KW-0325">Glycoprotein</keyword>
<dbReference type="CDD" id="cd02873">
    <property type="entry name" value="GH18_IDGF"/>
    <property type="match status" value="1"/>
</dbReference>
<proteinExistence type="evidence at transcript level"/>
<dbReference type="PANTHER" id="PTHR11177:SF235">
    <property type="entry name" value="CHITINASE-LIKE PROTEIN IDGF1-RELATED"/>
    <property type="match status" value="1"/>
</dbReference>
<name>A0A5Q0MUU0_9NEOP</name>
<protein>
    <submittedName>
        <fullName evidence="9">Imaginal disc growth factor</fullName>
    </submittedName>
</protein>
<dbReference type="GO" id="GO:0004568">
    <property type="term" value="F:chitinase activity"/>
    <property type="evidence" value="ECO:0007669"/>
    <property type="project" value="TreeGrafter"/>
</dbReference>
<dbReference type="AlphaFoldDB" id="A0A5Q0MUU0"/>
<accession>A0A5Q0MUU0</accession>
<organism evidence="9">
    <name type="scientific">Rhyacophila obliterata</name>
    <dbReference type="NCBI Taxonomy" id="460686"/>
    <lineage>
        <taxon>Eukaryota</taxon>
        <taxon>Metazoa</taxon>
        <taxon>Ecdysozoa</taxon>
        <taxon>Arthropoda</taxon>
        <taxon>Hexapoda</taxon>
        <taxon>Insecta</taxon>
        <taxon>Pterygota</taxon>
        <taxon>Neoptera</taxon>
        <taxon>Endopterygota</taxon>
        <taxon>Trichoptera</taxon>
        <taxon>Integripalpia</taxon>
        <taxon>Rhyacophiloidea</taxon>
        <taxon>Rhyacophilidae</taxon>
        <taxon>Rhyacophila</taxon>
    </lineage>
</organism>
<evidence type="ECO:0000256" key="6">
    <source>
        <dbReference type="ARBA" id="ARBA00023180"/>
    </source>
</evidence>
<feature type="signal peptide" evidence="7">
    <location>
        <begin position="1"/>
        <end position="22"/>
    </location>
</feature>
<dbReference type="FunFam" id="3.10.50.10:FF:000007">
    <property type="entry name" value="chitinase-like protein Idgf4"/>
    <property type="match status" value="1"/>
</dbReference>
<dbReference type="InterPro" id="IPR001223">
    <property type="entry name" value="Glyco_hydro18_cat"/>
</dbReference>
<dbReference type="InterPro" id="IPR011583">
    <property type="entry name" value="Chitinase_II/V-like_cat"/>
</dbReference>
<evidence type="ECO:0000256" key="5">
    <source>
        <dbReference type="ARBA" id="ARBA00023157"/>
    </source>
</evidence>
<dbReference type="SMART" id="SM00636">
    <property type="entry name" value="Glyco_18"/>
    <property type="match status" value="1"/>
</dbReference>
<dbReference type="PROSITE" id="PS51910">
    <property type="entry name" value="GH18_2"/>
    <property type="match status" value="1"/>
</dbReference>